<dbReference type="AlphaFoldDB" id="A0AAV6KL80"/>
<comment type="caution">
    <text evidence="2">The sequence shown here is derived from an EMBL/GenBank/DDBJ whole genome shotgun (WGS) entry which is preliminary data.</text>
</comment>
<evidence type="ECO:0000256" key="1">
    <source>
        <dbReference type="SAM" id="MobiDB-lite"/>
    </source>
</evidence>
<reference evidence="2" key="1">
    <citation type="submission" date="2020-08" db="EMBL/GenBank/DDBJ databases">
        <title>Plant Genome Project.</title>
        <authorList>
            <person name="Zhang R.-G."/>
        </authorList>
    </citation>
    <scope>NUCLEOTIDE SEQUENCE</scope>
    <source>
        <strain evidence="2">WSP0</strain>
        <tissue evidence="2">Leaf</tissue>
    </source>
</reference>
<evidence type="ECO:0000313" key="2">
    <source>
        <dbReference type="EMBL" id="KAG5552984.1"/>
    </source>
</evidence>
<name>A0AAV6KL80_9ERIC</name>
<evidence type="ECO:0000313" key="3">
    <source>
        <dbReference type="Proteomes" id="UP000823749"/>
    </source>
</evidence>
<sequence>MADGTISMAEGIGIKALDSNELRRKQVPHLESPKSGIPFPLNPLGTSFSGDFELQSTRTSSDHSSTPKGLGAP</sequence>
<keyword evidence="3" id="KW-1185">Reference proteome</keyword>
<feature type="compositionally biased region" description="Polar residues" evidence="1">
    <location>
        <begin position="44"/>
        <end position="67"/>
    </location>
</feature>
<feature type="region of interest" description="Disordered" evidence="1">
    <location>
        <begin position="1"/>
        <end position="73"/>
    </location>
</feature>
<dbReference type="EMBL" id="JACTNZ010000004">
    <property type="protein sequence ID" value="KAG5552984.1"/>
    <property type="molecule type" value="Genomic_DNA"/>
</dbReference>
<dbReference type="Proteomes" id="UP000823749">
    <property type="component" value="Chromosome 4"/>
</dbReference>
<gene>
    <name evidence="2" type="ORF">RHGRI_010969</name>
</gene>
<protein>
    <submittedName>
        <fullName evidence="2">Uncharacterized protein</fullName>
    </submittedName>
</protein>
<organism evidence="2 3">
    <name type="scientific">Rhododendron griersonianum</name>
    <dbReference type="NCBI Taxonomy" id="479676"/>
    <lineage>
        <taxon>Eukaryota</taxon>
        <taxon>Viridiplantae</taxon>
        <taxon>Streptophyta</taxon>
        <taxon>Embryophyta</taxon>
        <taxon>Tracheophyta</taxon>
        <taxon>Spermatophyta</taxon>
        <taxon>Magnoliopsida</taxon>
        <taxon>eudicotyledons</taxon>
        <taxon>Gunneridae</taxon>
        <taxon>Pentapetalae</taxon>
        <taxon>asterids</taxon>
        <taxon>Ericales</taxon>
        <taxon>Ericaceae</taxon>
        <taxon>Ericoideae</taxon>
        <taxon>Rhodoreae</taxon>
        <taxon>Rhododendron</taxon>
    </lineage>
</organism>
<accession>A0AAV6KL80</accession>
<proteinExistence type="predicted"/>